<feature type="compositionally biased region" description="Basic and acidic residues" evidence="11">
    <location>
        <begin position="23"/>
        <end position="34"/>
    </location>
</feature>
<proteinExistence type="predicted"/>
<organism evidence="12 13">
    <name type="scientific">Albula glossodonta</name>
    <name type="common">roundjaw bonefish</name>
    <dbReference type="NCBI Taxonomy" id="121402"/>
    <lineage>
        <taxon>Eukaryota</taxon>
        <taxon>Metazoa</taxon>
        <taxon>Chordata</taxon>
        <taxon>Craniata</taxon>
        <taxon>Vertebrata</taxon>
        <taxon>Euteleostomi</taxon>
        <taxon>Actinopterygii</taxon>
        <taxon>Neopterygii</taxon>
        <taxon>Teleostei</taxon>
        <taxon>Albuliformes</taxon>
        <taxon>Albulidae</taxon>
        <taxon>Albula</taxon>
    </lineage>
</organism>
<comment type="caution">
    <text evidence="12">The sequence shown here is derived from an EMBL/GenBank/DDBJ whole genome shotgun (WGS) entry which is preliminary data.</text>
</comment>
<evidence type="ECO:0000256" key="11">
    <source>
        <dbReference type="SAM" id="MobiDB-lite"/>
    </source>
</evidence>
<dbReference type="PANTHER" id="PTHR43215:SF14">
    <property type="entry name" value="RADIAL SPOKE HEAD 1 HOMOLOG"/>
    <property type="match status" value="1"/>
</dbReference>
<dbReference type="FunFam" id="2.20.110.10:FF:000010">
    <property type="entry name" value="Radial spoke head 1 homolog"/>
    <property type="match status" value="1"/>
</dbReference>
<keyword evidence="7" id="KW-0469">Meiosis</keyword>
<accession>A0A8T2MW20</accession>
<evidence type="ECO:0000256" key="10">
    <source>
        <dbReference type="ARBA" id="ARBA00073772"/>
    </source>
</evidence>
<dbReference type="Proteomes" id="UP000824540">
    <property type="component" value="Unassembled WGS sequence"/>
</dbReference>
<dbReference type="PANTHER" id="PTHR43215">
    <property type="entry name" value="RADIAL SPOKE HEAD 1 HOMOLOG"/>
    <property type="match status" value="1"/>
</dbReference>
<dbReference type="SUPFAM" id="SSF82185">
    <property type="entry name" value="Histone H3 K4-specific methyltransferase SET7/9 N-terminal domain"/>
    <property type="match status" value="2"/>
</dbReference>
<dbReference type="GO" id="GO:0007286">
    <property type="term" value="P:spermatid development"/>
    <property type="evidence" value="ECO:0007669"/>
    <property type="project" value="TreeGrafter"/>
</dbReference>
<gene>
    <name evidence="12" type="ORF">JZ751_003360</name>
</gene>
<keyword evidence="13" id="KW-1185">Reference proteome</keyword>
<dbReference type="Gene3D" id="2.20.110.10">
    <property type="entry name" value="Histone H3 K4-specific methyltransferase SET7/9 N-terminal domain"/>
    <property type="match status" value="3"/>
</dbReference>
<dbReference type="EMBL" id="JAFBMS010001023">
    <property type="protein sequence ID" value="KAG9329652.1"/>
    <property type="molecule type" value="Genomic_DNA"/>
</dbReference>
<keyword evidence="6" id="KW-0206">Cytoskeleton</keyword>
<reference evidence="12" key="1">
    <citation type="thesis" date="2021" institute="BYU ScholarsArchive" country="Provo, UT, USA">
        <title>Applications of and Algorithms for Genome Assembly and Genomic Analyses with an Emphasis on Marine Teleosts.</title>
        <authorList>
            <person name="Pickett B.D."/>
        </authorList>
    </citation>
    <scope>NUCLEOTIDE SEQUENCE</scope>
    <source>
        <strain evidence="12">HI-2016</strain>
    </source>
</reference>
<sequence>MVAMSDAGSEDYDDEQGNLGEYEGERNEAGERHGAGKAVLPNGDTYQGQYESGKRQASHVAWWRPWNGVMTLFMPHSLFLACALHPKEEAQSDALISTCSPQRPQSLLLIYSLPGLELNLQTLKPSRVGTYRFKNGARYVGEYYMNKKHGQGTFYYPDGSRYEGSWVEDQRHGQGEYTYANGDTYDGEWLHHQRHGQGIYLYRDTGSRYVGTWVSGRMESAGEIIHLNHKYQGNFVSNNPSGSGKFVFDIGCEQHGEFTQVDQWAASEDGSKDRKSQRPKSPRLGQGEGLFTVGALGDEVPWQP</sequence>
<evidence type="ECO:0000256" key="6">
    <source>
        <dbReference type="ARBA" id="ARBA00023212"/>
    </source>
</evidence>
<evidence type="ECO:0000256" key="9">
    <source>
        <dbReference type="ARBA" id="ARBA00056649"/>
    </source>
</evidence>
<evidence type="ECO:0000256" key="8">
    <source>
        <dbReference type="ARBA" id="ARBA00023273"/>
    </source>
</evidence>
<evidence type="ECO:0000313" key="13">
    <source>
        <dbReference type="Proteomes" id="UP000824540"/>
    </source>
</evidence>
<dbReference type="Pfam" id="PF02493">
    <property type="entry name" value="MORN"/>
    <property type="match status" value="5"/>
</dbReference>
<evidence type="ECO:0000256" key="3">
    <source>
        <dbReference type="ARBA" id="ARBA00022737"/>
    </source>
</evidence>
<dbReference type="AlphaFoldDB" id="A0A8T2MW20"/>
<evidence type="ECO:0000256" key="4">
    <source>
        <dbReference type="ARBA" id="ARBA00022846"/>
    </source>
</evidence>
<keyword evidence="2" id="KW-0963">Cytoplasm</keyword>
<keyword evidence="3" id="KW-0677">Repeat</keyword>
<keyword evidence="5" id="KW-0969">Cilium</keyword>
<keyword evidence="8" id="KW-0966">Cell projection</keyword>
<dbReference type="GO" id="GO:0005634">
    <property type="term" value="C:nucleus"/>
    <property type="evidence" value="ECO:0007669"/>
    <property type="project" value="TreeGrafter"/>
</dbReference>
<dbReference type="SMART" id="SM00698">
    <property type="entry name" value="MORN"/>
    <property type="match status" value="6"/>
</dbReference>
<evidence type="ECO:0000313" key="12">
    <source>
        <dbReference type="EMBL" id="KAG9329652.1"/>
    </source>
</evidence>
<dbReference type="InterPro" id="IPR003409">
    <property type="entry name" value="MORN"/>
</dbReference>
<keyword evidence="4" id="KW-0282">Flagellum</keyword>
<comment type="subcellular location">
    <subcellularLocation>
        <location evidence="1">Cytoplasm</location>
        <location evidence="1">Cytoskeleton</location>
        <location evidence="1">Flagellum axoneme</location>
    </subcellularLocation>
</comment>
<dbReference type="GO" id="GO:0051321">
    <property type="term" value="P:meiotic cell cycle"/>
    <property type="evidence" value="ECO:0007669"/>
    <property type="project" value="UniProtKB-KW"/>
</dbReference>
<protein>
    <recommendedName>
        <fullName evidence="10">Radial spoke head 1 homolog</fullName>
    </recommendedName>
</protein>
<comment type="function">
    <text evidence="9">Functions as part of axonemal radial spoke complexes that play an important part in the motility of sperm and cilia.</text>
</comment>
<dbReference type="OrthoDB" id="423343at2759"/>
<evidence type="ECO:0000256" key="7">
    <source>
        <dbReference type="ARBA" id="ARBA00023254"/>
    </source>
</evidence>
<evidence type="ECO:0000256" key="1">
    <source>
        <dbReference type="ARBA" id="ARBA00004611"/>
    </source>
</evidence>
<feature type="region of interest" description="Disordered" evidence="11">
    <location>
        <begin position="1"/>
        <end position="42"/>
    </location>
</feature>
<dbReference type="GO" id="GO:0035082">
    <property type="term" value="P:axoneme assembly"/>
    <property type="evidence" value="ECO:0007669"/>
    <property type="project" value="TreeGrafter"/>
</dbReference>
<evidence type="ECO:0000256" key="2">
    <source>
        <dbReference type="ARBA" id="ARBA00022490"/>
    </source>
</evidence>
<evidence type="ECO:0000256" key="5">
    <source>
        <dbReference type="ARBA" id="ARBA00023069"/>
    </source>
</evidence>
<name>A0A8T2MW20_9TELE</name>
<feature type="region of interest" description="Disordered" evidence="11">
    <location>
        <begin position="263"/>
        <end position="304"/>
    </location>
</feature>
<dbReference type="GO" id="GO:0031514">
    <property type="term" value="C:motile cilium"/>
    <property type="evidence" value="ECO:0007669"/>
    <property type="project" value="TreeGrafter"/>
</dbReference>